<dbReference type="PANTHER" id="PTHR30469:SF33">
    <property type="entry name" value="SLR1207 PROTEIN"/>
    <property type="match status" value="1"/>
</dbReference>
<evidence type="ECO:0000259" key="8">
    <source>
        <dbReference type="Pfam" id="PF25944"/>
    </source>
</evidence>
<keyword evidence="11" id="KW-1185">Reference proteome</keyword>
<protein>
    <submittedName>
        <fullName evidence="10">Efflux RND transporter periplasmic adaptor subunit</fullName>
    </submittedName>
</protein>
<organism evidence="10 11">
    <name type="scientific">Pigmentiphaga aceris</name>
    <dbReference type="NCBI Taxonomy" id="1940612"/>
    <lineage>
        <taxon>Bacteria</taxon>
        <taxon>Pseudomonadati</taxon>
        <taxon>Pseudomonadota</taxon>
        <taxon>Betaproteobacteria</taxon>
        <taxon>Burkholderiales</taxon>
        <taxon>Alcaligenaceae</taxon>
        <taxon>Pigmentiphaga</taxon>
    </lineage>
</organism>
<feature type="region of interest" description="Disordered" evidence="6">
    <location>
        <begin position="264"/>
        <end position="286"/>
    </location>
</feature>
<dbReference type="Gene3D" id="2.40.420.20">
    <property type="match status" value="1"/>
</dbReference>
<dbReference type="GO" id="GO:1990961">
    <property type="term" value="P:xenobiotic detoxification by transmembrane export across the plasma membrane"/>
    <property type="evidence" value="ECO:0007669"/>
    <property type="project" value="InterPro"/>
</dbReference>
<dbReference type="GO" id="GO:1990195">
    <property type="term" value="C:macrolide transmembrane transporter complex"/>
    <property type="evidence" value="ECO:0007669"/>
    <property type="project" value="InterPro"/>
</dbReference>
<dbReference type="Gene3D" id="6.10.140.1990">
    <property type="match status" value="1"/>
</dbReference>
<dbReference type="Proteomes" id="UP000325161">
    <property type="component" value="Chromosome"/>
</dbReference>
<dbReference type="GO" id="GO:1990281">
    <property type="term" value="C:efflux pump complex"/>
    <property type="evidence" value="ECO:0007669"/>
    <property type="project" value="TreeGrafter"/>
</dbReference>
<evidence type="ECO:0000256" key="6">
    <source>
        <dbReference type="SAM" id="MobiDB-lite"/>
    </source>
</evidence>
<feature type="coiled-coil region" evidence="5">
    <location>
        <begin position="94"/>
        <end position="121"/>
    </location>
</feature>
<accession>A0A5C0B2M5</accession>
<dbReference type="RefSeq" id="WP_148816487.1">
    <property type="nucleotide sequence ID" value="NZ_CP043046.1"/>
</dbReference>
<evidence type="ECO:0000256" key="1">
    <source>
        <dbReference type="ARBA" id="ARBA00004236"/>
    </source>
</evidence>
<dbReference type="Gene3D" id="2.40.30.170">
    <property type="match status" value="1"/>
</dbReference>
<feature type="region of interest" description="Disordered" evidence="6">
    <location>
        <begin position="384"/>
        <end position="406"/>
    </location>
</feature>
<keyword evidence="4 5" id="KW-0175">Coiled coil</keyword>
<dbReference type="GO" id="GO:0019898">
    <property type="term" value="C:extrinsic component of membrane"/>
    <property type="evidence" value="ECO:0007669"/>
    <property type="project" value="InterPro"/>
</dbReference>
<evidence type="ECO:0000259" key="9">
    <source>
        <dbReference type="Pfam" id="PF25967"/>
    </source>
</evidence>
<dbReference type="KEGG" id="pacr:FXN63_17545"/>
<dbReference type="AlphaFoldDB" id="A0A5C0B2M5"/>
<feature type="compositionally biased region" description="Low complexity" evidence="6">
    <location>
        <begin position="266"/>
        <end position="286"/>
    </location>
</feature>
<dbReference type="SUPFAM" id="SSF111369">
    <property type="entry name" value="HlyD-like secretion proteins"/>
    <property type="match status" value="1"/>
</dbReference>
<dbReference type="InterPro" id="IPR058625">
    <property type="entry name" value="MdtA-like_BSH"/>
</dbReference>
<evidence type="ECO:0000256" key="4">
    <source>
        <dbReference type="ARBA" id="ARBA00023054"/>
    </source>
</evidence>
<dbReference type="Pfam" id="PF25917">
    <property type="entry name" value="BSH_RND"/>
    <property type="match status" value="1"/>
</dbReference>
<gene>
    <name evidence="10" type="ORF">FXN63_17545</name>
</gene>
<dbReference type="InterPro" id="IPR058626">
    <property type="entry name" value="MdtA-like_b-barrel"/>
</dbReference>
<comment type="subcellular location">
    <subcellularLocation>
        <location evidence="1">Cell membrane</location>
    </subcellularLocation>
</comment>
<dbReference type="Pfam" id="PF25944">
    <property type="entry name" value="Beta-barrel_RND"/>
    <property type="match status" value="1"/>
</dbReference>
<reference evidence="10 11" key="1">
    <citation type="submission" date="2019-08" db="EMBL/GenBank/DDBJ databases">
        <title>Amphibian skin-associated Pigmentiphaga: genome sequence and occurrence across geography and hosts.</title>
        <authorList>
            <person name="Bletz M.C."/>
            <person name="Bunk B."/>
            <person name="Sproeer C."/>
            <person name="Biwer P."/>
            <person name="Reiter S."/>
            <person name="Rabemananjara F.C.E."/>
            <person name="Schulz S."/>
            <person name="Overmann J."/>
            <person name="Vences M."/>
        </authorList>
    </citation>
    <scope>NUCLEOTIDE SEQUENCE [LARGE SCALE GENOMIC DNA]</scope>
    <source>
        <strain evidence="10 11">Mada1488</strain>
    </source>
</reference>
<evidence type="ECO:0000256" key="2">
    <source>
        <dbReference type="ARBA" id="ARBA00009477"/>
    </source>
</evidence>
<dbReference type="InterPro" id="IPR030190">
    <property type="entry name" value="MacA_alpha-hairpin_sf"/>
</dbReference>
<evidence type="ECO:0000259" key="7">
    <source>
        <dbReference type="Pfam" id="PF25917"/>
    </source>
</evidence>
<evidence type="ECO:0000256" key="5">
    <source>
        <dbReference type="SAM" id="Coils"/>
    </source>
</evidence>
<name>A0A5C0B2M5_9BURK</name>
<proteinExistence type="inferred from homology"/>
<evidence type="ECO:0000313" key="11">
    <source>
        <dbReference type="Proteomes" id="UP000325161"/>
    </source>
</evidence>
<dbReference type="OrthoDB" id="9784484at2"/>
<dbReference type="GO" id="GO:0030313">
    <property type="term" value="C:cell envelope"/>
    <property type="evidence" value="ECO:0007669"/>
    <property type="project" value="UniProtKB-SubCell"/>
</dbReference>
<dbReference type="GO" id="GO:0015562">
    <property type="term" value="F:efflux transmembrane transporter activity"/>
    <property type="evidence" value="ECO:0007669"/>
    <property type="project" value="TreeGrafter"/>
</dbReference>
<dbReference type="Pfam" id="PF25967">
    <property type="entry name" value="RND-MFP_C"/>
    <property type="match status" value="1"/>
</dbReference>
<dbReference type="PANTHER" id="PTHR30469">
    <property type="entry name" value="MULTIDRUG RESISTANCE PROTEIN MDTA"/>
    <property type="match status" value="1"/>
</dbReference>
<dbReference type="Gene3D" id="2.40.50.100">
    <property type="match status" value="1"/>
</dbReference>
<feature type="domain" description="Multidrug resistance protein MdtA-like beta-barrel" evidence="8">
    <location>
        <begin position="222"/>
        <end position="315"/>
    </location>
</feature>
<dbReference type="InterPro" id="IPR058627">
    <property type="entry name" value="MdtA-like_C"/>
</dbReference>
<dbReference type="InterPro" id="IPR006143">
    <property type="entry name" value="RND_pump_MFP"/>
</dbReference>
<dbReference type="EMBL" id="CP043046">
    <property type="protein sequence ID" value="QEI07440.1"/>
    <property type="molecule type" value="Genomic_DNA"/>
</dbReference>
<feature type="domain" description="Multidrug resistance protein MdtA-like C-terminal permuted SH3" evidence="9">
    <location>
        <begin position="323"/>
        <end position="380"/>
    </location>
</feature>
<keyword evidence="3" id="KW-0813">Transport</keyword>
<evidence type="ECO:0000313" key="10">
    <source>
        <dbReference type="EMBL" id="QEI07440.1"/>
    </source>
</evidence>
<evidence type="ECO:0000256" key="3">
    <source>
        <dbReference type="ARBA" id="ARBA00022448"/>
    </source>
</evidence>
<sequence>MKKTHSRLLMAAVLVAAGVGAYFAWPMLKAAPAPTFVSAVATTGNIEDSVLANGTLRALRQVSVGAQASGRVKSLKVALGDEVKAGQLVAEIESLTQQNALKNAEAALANVQAQRRAAQATLQQNQLTLKRQQETRRADASPQADLESAEAAFNTSKANIDALDAQVAQARITVDTARLNLGYTQITSPIDGQVVAIVTEEGTTVNANQSTPTIIKVAQLDTMTVKAYISEADVTRVKVGQRVSFTILGEPDKRYTGQLRTIEPATDSITASDTSTSSSSTSSSSSTTAIYYNGLFDVPNPDRQLRISMTAMVNIVRAEAKQTVLIPVGALGRRGRDGYTVRVIGADGTATPRRIKVGINNNVMVQVLEGIAEGERVVLGDAAGAGAAGGPGRMPGMGRGGPPRMF</sequence>
<dbReference type="NCBIfam" id="TIGR01730">
    <property type="entry name" value="RND_mfp"/>
    <property type="match status" value="1"/>
</dbReference>
<feature type="domain" description="Multidrug resistance protein MdtA-like barrel-sandwich hybrid" evidence="7">
    <location>
        <begin position="60"/>
        <end position="215"/>
    </location>
</feature>
<comment type="similarity">
    <text evidence="2">Belongs to the membrane fusion protein (MFP) (TC 8.A.1) family.</text>
</comment>
<feature type="compositionally biased region" description="Gly residues" evidence="6">
    <location>
        <begin position="386"/>
        <end position="406"/>
    </location>
</feature>